<dbReference type="PROSITE" id="PS50048">
    <property type="entry name" value="ZN2_CY6_FUNGAL_2"/>
    <property type="match status" value="1"/>
</dbReference>
<dbReference type="Proteomes" id="UP000078397">
    <property type="component" value="Unassembled WGS sequence"/>
</dbReference>
<dbReference type="GO" id="GO:0008270">
    <property type="term" value="F:zinc ion binding"/>
    <property type="evidence" value="ECO:0007669"/>
    <property type="project" value="InterPro"/>
</dbReference>
<feature type="domain" description="Zn(2)-C6 fungal-type" evidence="6">
    <location>
        <begin position="7"/>
        <end position="37"/>
    </location>
</feature>
<evidence type="ECO:0000313" key="7">
    <source>
        <dbReference type="EMBL" id="OAQ72792.1"/>
    </source>
</evidence>
<evidence type="ECO:0000256" key="1">
    <source>
        <dbReference type="ARBA" id="ARBA00022723"/>
    </source>
</evidence>
<dbReference type="GeneID" id="28844639"/>
<keyword evidence="3" id="KW-0805">Transcription regulation</keyword>
<dbReference type="OrthoDB" id="4216928at2759"/>
<dbReference type="GO" id="GO:0003677">
    <property type="term" value="F:DNA binding"/>
    <property type="evidence" value="ECO:0007669"/>
    <property type="project" value="UniProtKB-KW"/>
</dbReference>
<dbReference type="SMART" id="SM00066">
    <property type="entry name" value="GAL4"/>
    <property type="match status" value="1"/>
</dbReference>
<dbReference type="AlphaFoldDB" id="A0A179G4K8"/>
<comment type="caution">
    <text evidence="7">The sequence shown here is derived from an EMBL/GenBank/DDBJ whole genome shotgun (WGS) entry which is preliminary data.</text>
</comment>
<organism evidence="7 8">
    <name type="scientific">Pochonia chlamydosporia 170</name>
    <dbReference type="NCBI Taxonomy" id="1380566"/>
    <lineage>
        <taxon>Eukaryota</taxon>
        <taxon>Fungi</taxon>
        <taxon>Dikarya</taxon>
        <taxon>Ascomycota</taxon>
        <taxon>Pezizomycotina</taxon>
        <taxon>Sordariomycetes</taxon>
        <taxon>Hypocreomycetidae</taxon>
        <taxon>Hypocreales</taxon>
        <taxon>Clavicipitaceae</taxon>
        <taxon>Pochonia</taxon>
    </lineage>
</organism>
<evidence type="ECO:0000313" key="8">
    <source>
        <dbReference type="Proteomes" id="UP000078397"/>
    </source>
</evidence>
<keyword evidence="8" id="KW-1185">Reference proteome</keyword>
<dbReference type="KEGG" id="pchm:VFPPC_00669"/>
<gene>
    <name evidence="7" type="ORF">VFPPC_00669</name>
</gene>
<name>A0A179G4K8_METCM</name>
<keyword evidence="4" id="KW-0804">Transcription</keyword>
<dbReference type="InterPro" id="IPR001138">
    <property type="entry name" value="Zn2Cys6_DnaBD"/>
</dbReference>
<dbReference type="RefSeq" id="XP_018148875.1">
    <property type="nucleotide sequence ID" value="XM_018280645.1"/>
</dbReference>
<keyword evidence="1" id="KW-0479">Metal-binding</keyword>
<dbReference type="PANTHER" id="PTHR47660">
    <property type="entry name" value="TRANSCRIPTION FACTOR WITH C2H2 AND ZN(2)-CYS(6) DNA BINDING DOMAIN (EUROFUNG)-RELATED-RELATED"/>
    <property type="match status" value="1"/>
</dbReference>
<dbReference type="EMBL" id="LSBJ02000001">
    <property type="protein sequence ID" value="OAQ72792.1"/>
    <property type="molecule type" value="Genomic_DNA"/>
</dbReference>
<evidence type="ECO:0000259" key="6">
    <source>
        <dbReference type="PROSITE" id="PS50048"/>
    </source>
</evidence>
<keyword evidence="5" id="KW-0539">Nucleus</keyword>
<evidence type="ECO:0000256" key="2">
    <source>
        <dbReference type="ARBA" id="ARBA00022833"/>
    </source>
</evidence>
<evidence type="ECO:0000256" key="5">
    <source>
        <dbReference type="ARBA" id="ARBA00023242"/>
    </source>
</evidence>
<dbReference type="InterPro" id="IPR036864">
    <property type="entry name" value="Zn2-C6_fun-type_DNA-bd_sf"/>
</dbReference>
<dbReference type="Pfam" id="PF00172">
    <property type="entry name" value="Zn_clus"/>
    <property type="match status" value="1"/>
</dbReference>
<dbReference type="SUPFAM" id="SSF57701">
    <property type="entry name" value="Zn2/Cys6 DNA-binding domain"/>
    <property type="match status" value="1"/>
</dbReference>
<protein>
    <submittedName>
        <fullName evidence="7">Zn(2)-C6 fungal-type DNA-binding domain-containing protein</fullName>
    </submittedName>
</protein>
<evidence type="ECO:0000256" key="4">
    <source>
        <dbReference type="ARBA" id="ARBA00023163"/>
    </source>
</evidence>
<dbReference type="CDD" id="cd00067">
    <property type="entry name" value="GAL4"/>
    <property type="match status" value="1"/>
</dbReference>
<keyword evidence="2" id="KW-0862">Zinc</keyword>
<dbReference type="Gene3D" id="4.10.240.10">
    <property type="entry name" value="Zn(2)-C6 fungal-type DNA-binding domain"/>
    <property type="match status" value="1"/>
</dbReference>
<dbReference type="STRING" id="1380566.A0A179G4K8"/>
<reference evidence="7 8" key="1">
    <citation type="journal article" date="2016" name="PLoS Pathog.">
        <title>Biosynthesis of antibiotic leucinostatins in bio-control fungus Purpureocillium lilacinum and their inhibition on phytophthora revealed by genome mining.</title>
        <authorList>
            <person name="Wang G."/>
            <person name="Liu Z."/>
            <person name="Lin R."/>
            <person name="Li E."/>
            <person name="Mao Z."/>
            <person name="Ling J."/>
            <person name="Yang Y."/>
            <person name="Yin W.B."/>
            <person name="Xie B."/>
        </authorList>
    </citation>
    <scope>NUCLEOTIDE SEQUENCE [LARGE SCALE GENOMIC DNA]</scope>
    <source>
        <strain evidence="7">170</strain>
    </source>
</reference>
<sequence length="359" mass="41727">MSIRRQSCDTCFASRRKCDLTYPICTRCERNSKPCHYKYPPQIPKDSITTDITTIVTVSKSTGQLKRKFSHLDPSSPSQLSYDSSLILTPRWLGHLGKLAPITASKTWNWVFDQIRHCPQVFAERAETIFIHKSLHTNYQLPQPLRAAFGICTGTLSPKESNRQLVFHVLDSEVVSLLTSSLTLSLQEELYKLQAIVLYQIIRLFYGQIKERMLAERQEYLVRSYALKLLQLSNTELRDAPRTWEKWILAESIRRTVYIAFKLYTSYSMSRYGLCSEIQAMNMLPISTNSGLWYSNEREGRQVPVRDDVMTYKDFAEFYGRTPRRIVEPFERLIIVGCKRRIEQVDGIVCPRSRVEEIV</sequence>
<dbReference type="GO" id="GO:0000981">
    <property type="term" value="F:DNA-binding transcription factor activity, RNA polymerase II-specific"/>
    <property type="evidence" value="ECO:0007669"/>
    <property type="project" value="InterPro"/>
</dbReference>
<dbReference type="PANTHER" id="PTHR47660:SF2">
    <property type="entry name" value="TRANSCRIPTION FACTOR WITH C2H2 AND ZN(2)-CYS(6) DNA BINDING DOMAIN (EUROFUNG)"/>
    <property type="match status" value="1"/>
</dbReference>
<proteinExistence type="predicted"/>
<accession>A0A179G4K8</accession>
<keyword evidence="7" id="KW-0238">DNA-binding</keyword>
<evidence type="ECO:0000256" key="3">
    <source>
        <dbReference type="ARBA" id="ARBA00023015"/>
    </source>
</evidence>